<evidence type="ECO:0000313" key="2">
    <source>
        <dbReference type="Proteomes" id="UP000057158"/>
    </source>
</evidence>
<dbReference type="EMBL" id="CP010802">
    <property type="protein sequence ID" value="ALC17130.1"/>
    <property type="molecule type" value="Genomic_DNA"/>
</dbReference>
<dbReference type="PATRIC" id="fig|1603606.3.peg.2569"/>
<accession>A0A0M4DAG2</accession>
<dbReference type="Proteomes" id="UP000057158">
    <property type="component" value="Chromosome"/>
</dbReference>
<dbReference type="STRING" id="1603606.DSOUD_2369"/>
<proteinExistence type="predicted"/>
<evidence type="ECO:0000313" key="1">
    <source>
        <dbReference type="EMBL" id="ALC17130.1"/>
    </source>
</evidence>
<dbReference type="Gene3D" id="3.90.10.10">
    <property type="entry name" value="Cytochrome C3"/>
    <property type="match status" value="1"/>
</dbReference>
<dbReference type="InterPro" id="IPR036280">
    <property type="entry name" value="Multihaem_cyt_sf"/>
</dbReference>
<name>A0A0M4DAG2_9BACT</name>
<dbReference type="KEGG" id="des:DSOUD_2369"/>
<dbReference type="SUPFAM" id="SSF48695">
    <property type="entry name" value="Multiheme cytochromes"/>
    <property type="match status" value="1"/>
</dbReference>
<keyword evidence="2" id="KW-1185">Reference proteome</keyword>
<gene>
    <name evidence="1" type="ORF">DSOUD_2369</name>
</gene>
<sequence>MAPVPASKKFWIFNGSVEQYPSILTNNSVHYGDCTSCHGGEVSVNSRAAAHATGFVATATAETCDGCHSTIVASSAAGLHTNLGGYNTILMQRGFDMTDPESEARFLTQCTKCHTATGTGATAATACGQCHISVPATAGGGLISGHGFNKTPSMDNNCTACHGSRVKDEYYGLNNALLARNKAVFAADSPWGGTFQLVPDVHKTAGLTCMNCHSDVSQSGDEMHGVGHPALDQGDRFDVTTAPQCVDCHGGATDTAFAGISQHTTAHLGAMDCQVCHALPYKNCFSCHTDVTAEGLGFFRINGEDPTLAARKAVDPAAVPDALITFRVGNNPLFGEPGRKPYSVLRHVPVDKDVFQYTGVNLVDGIIPPTDNSPATVDMGSLSTWKYATPHTIARSTPITAACTNCHGADYSMYWLTDPQVDSQGWVPTSSPYLPGEVDANADVTVGAPIGTGPI</sequence>
<dbReference type="AlphaFoldDB" id="A0A0M4DAG2"/>
<organism evidence="1 2">
    <name type="scientific">Desulfuromonas soudanensis</name>
    <dbReference type="NCBI Taxonomy" id="1603606"/>
    <lineage>
        <taxon>Bacteria</taxon>
        <taxon>Pseudomonadati</taxon>
        <taxon>Thermodesulfobacteriota</taxon>
        <taxon>Desulfuromonadia</taxon>
        <taxon>Desulfuromonadales</taxon>
        <taxon>Desulfuromonadaceae</taxon>
        <taxon>Desulfuromonas</taxon>
    </lineage>
</organism>
<reference evidence="1 2" key="1">
    <citation type="submission" date="2015-07" db="EMBL/GenBank/DDBJ databases">
        <title>Isolation and Genomic Characterization of a Novel Halophilic Metal-Reducing Deltaproteobacterium from the Deep Subsurface.</title>
        <authorList>
            <person name="Badalamenti J.P."/>
            <person name="Summers Z.M."/>
            <person name="Gralnick J.A."/>
            <person name="Bond D.R."/>
        </authorList>
    </citation>
    <scope>NUCLEOTIDE SEQUENCE [LARGE SCALE GENOMIC DNA]</scope>
    <source>
        <strain evidence="1 2">WTL</strain>
    </source>
</reference>
<protein>
    <submittedName>
        <fullName evidence="1">Putative multiheme cytochrome c</fullName>
    </submittedName>
</protein>